<dbReference type="SUPFAM" id="SSF54695">
    <property type="entry name" value="POZ domain"/>
    <property type="match status" value="1"/>
</dbReference>
<organism evidence="2 3">
    <name type="scientific">Botrytis tulipae</name>
    <dbReference type="NCBI Taxonomy" id="87230"/>
    <lineage>
        <taxon>Eukaryota</taxon>
        <taxon>Fungi</taxon>
        <taxon>Dikarya</taxon>
        <taxon>Ascomycota</taxon>
        <taxon>Pezizomycotina</taxon>
        <taxon>Leotiomycetes</taxon>
        <taxon>Helotiales</taxon>
        <taxon>Sclerotiniaceae</taxon>
        <taxon>Botrytis</taxon>
    </lineage>
</organism>
<keyword evidence="3" id="KW-1185">Reference proteome</keyword>
<protein>
    <recommendedName>
        <fullName evidence="1">BTB domain-containing protein</fullName>
    </recommendedName>
</protein>
<dbReference type="PANTHER" id="PTHR47843">
    <property type="entry name" value="BTB DOMAIN-CONTAINING PROTEIN-RELATED"/>
    <property type="match status" value="1"/>
</dbReference>
<name>A0A4Z1F330_9HELO</name>
<dbReference type="SMART" id="SM00225">
    <property type="entry name" value="BTB"/>
    <property type="match status" value="1"/>
</dbReference>
<dbReference type="InterPro" id="IPR000210">
    <property type="entry name" value="BTB/POZ_dom"/>
</dbReference>
<dbReference type="AlphaFoldDB" id="A0A4Z1F330"/>
<dbReference type="InterPro" id="IPR011333">
    <property type="entry name" value="SKP1/BTB/POZ_sf"/>
</dbReference>
<feature type="domain" description="BTB" evidence="1">
    <location>
        <begin position="16"/>
        <end position="86"/>
    </location>
</feature>
<dbReference type="PANTHER" id="PTHR47843:SF2">
    <property type="entry name" value="BTB DOMAIN-CONTAINING PROTEIN"/>
    <property type="match status" value="1"/>
</dbReference>
<sequence>MSSMTGLNLGKVLGNELVTITIGKEKQKFTLHKQLLCESVEYFRAAFSAGGFRESQNSSMDMPEDNPEAFELFIHWLYRGEVRRATKLEDIDQFFQLHIFAEKLCLNELANKTMDEIQTISDDLDDFPQCSLDQVDGVWRNTSSTSPLRKWLIHLLVYNVWVWDDGEFGTAEKKTFPLDTKELISLWQLFKDHEDLYASFFTQLHKHTADHPPPCAHDHSHWRPCAFHRHSEGEVCHFKTA</sequence>
<gene>
    <name evidence="2" type="ORF">BTUL_0034g00020</name>
</gene>
<accession>A0A4Z1F330</accession>
<evidence type="ECO:0000313" key="3">
    <source>
        <dbReference type="Proteomes" id="UP000297777"/>
    </source>
</evidence>
<evidence type="ECO:0000313" key="2">
    <source>
        <dbReference type="EMBL" id="TGO15881.1"/>
    </source>
</evidence>
<dbReference type="Pfam" id="PF00651">
    <property type="entry name" value="BTB"/>
    <property type="match status" value="1"/>
</dbReference>
<proteinExistence type="predicted"/>
<dbReference type="OrthoDB" id="6359816at2759"/>
<dbReference type="PROSITE" id="PS50097">
    <property type="entry name" value="BTB"/>
    <property type="match status" value="1"/>
</dbReference>
<dbReference type="Gene3D" id="3.30.710.10">
    <property type="entry name" value="Potassium Channel Kv1.1, Chain A"/>
    <property type="match status" value="1"/>
</dbReference>
<reference evidence="2 3" key="1">
    <citation type="submission" date="2017-12" db="EMBL/GenBank/DDBJ databases">
        <title>Comparative genomics of Botrytis spp.</title>
        <authorList>
            <person name="Valero-Jimenez C.A."/>
            <person name="Tapia P."/>
            <person name="Veloso J."/>
            <person name="Silva-Moreno E."/>
            <person name="Staats M."/>
            <person name="Valdes J.H."/>
            <person name="Van Kan J.A.L."/>
        </authorList>
    </citation>
    <scope>NUCLEOTIDE SEQUENCE [LARGE SCALE GENOMIC DNA]</scope>
    <source>
        <strain evidence="2 3">Bt9001</strain>
    </source>
</reference>
<dbReference type="Proteomes" id="UP000297777">
    <property type="component" value="Unassembled WGS sequence"/>
</dbReference>
<dbReference type="EMBL" id="PQXH01000034">
    <property type="protein sequence ID" value="TGO15881.1"/>
    <property type="molecule type" value="Genomic_DNA"/>
</dbReference>
<dbReference type="CDD" id="cd18186">
    <property type="entry name" value="BTB_POZ_ZBTB_KLHL-like"/>
    <property type="match status" value="1"/>
</dbReference>
<comment type="caution">
    <text evidence="2">The sequence shown here is derived from an EMBL/GenBank/DDBJ whole genome shotgun (WGS) entry which is preliminary data.</text>
</comment>
<evidence type="ECO:0000259" key="1">
    <source>
        <dbReference type="PROSITE" id="PS50097"/>
    </source>
</evidence>